<name>A0A5J9TYH3_9POAL</name>
<proteinExistence type="predicted"/>
<reference evidence="2 3" key="1">
    <citation type="journal article" date="2019" name="Sci. Rep.">
        <title>A high-quality genome of Eragrostis curvula grass provides insights into Poaceae evolution and supports new strategies to enhance forage quality.</title>
        <authorList>
            <person name="Carballo J."/>
            <person name="Santos B.A.C.M."/>
            <person name="Zappacosta D."/>
            <person name="Garbus I."/>
            <person name="Selva J.P."/>
            <person name="Gallo C.A."/>
            <person name="Diaz A."/>
            <person name="Albertini E."/>
            <person name="Caccamo M."/>
            <person name="Echenique V."/>
        </authorList>
    </citation>
    <scope>NUCLEOTIDE SEQUENCE [LARGE SCALE GENOMIC DNA]</scope>
    <source>
        <strain evidence="3">cv. Victoria</strain>
        <tissue evidence="2">Leaf</tissue>
    </source>
</reference>
<dbReference type="AlphaFoldDB" id="A0A5J9TYH3"/>
<dbReference type="Gene3D" id="2.40.10.120">
    <property type="match status" value="1"/>
</dbReference>
<dbReference type="SUPFAM" id="SSF50494">
    <property type="entry name" value="Trypsin-like serine proteases"/>
    <property type="match status" value="1"/>
</dbReference>
<dbReference type="InterPro" id="IPR009003">
    <property type="entry name" value="Peptidase_S1_PA"/>
</dbReference>
<dbReference type="InterPro" id="IPR036034">
    <property type="entry name" value="PDZ_sf"/>
</dbReference>
<dbReference type="Gene3D" id="2.30.42.10">
    <property type="match status" value="1"/>
</dbReference>
<evidence type="ECO:0000256" key="1">
    <source>
        <dbReference type="SAM" id="MobiDB-lite"/>
    </source>
</evidence>
<dbReference type="OrthoDB" id="648161at2759"/>
<accession>A0A5J9TYH3</accession>
<gene>
    <name evidence="2" type="ORF">EJB05_40009</name>
</gene>
<protein>
    <recommendedName>
        <fullName evidence="4">PDZ domain-containing protein</fullName>
    </recommendedName>
</protein>
<comment type="caution">
    <text evidence="2">The sequence shown here is derived from an EMBL/GenBank/DDBJ whole genome shotgun (WGS) entry which is preliminary data.</text>
</comment>
<dbReference type="SUPFAM" id="SSF50156">
    <property type="entry name" value="PDZ domain-like"/>
    <property type="match status" value="1"/>
</dbReference>
<dbReference type="PANTHER" id="PTHR47389">
    <property type="entry name" value="OS09G0436400 PROTEIN"/>
    <property type="match status" value="1"/>
</dbReference>
<dbReference type="Pfam" id="PF13365">
    <property type="entry name" value="Trypsin_2"/>
    <property type="match status" value="1"/>
</dbReference>
<dbReference type="Proteomes" id="UP000324897">
    <property type="component" value="Unassembled WGS sequence"/>
</dbReference>
<keyword evidence="3" id="KW-1185">Reference proteome</keyword>
<organism evidence="2 3">
    <name type="scientific">Eragrostis curvula</name>
    <name type="common">weeping love grass</name>
    <dbReference type="NCBI Taxonomy" id="38414"/>
    <lineage>
        <taxon>Eukaryota</taxon>
        <taxon>Viridiplantae</taxon>
        <taxon>Streptophyta</taxon>
        <taxon>Embryophyta</taxon>
        <taxon>Tracheophyta</taxon>
        <taxon>Spermatophyta</taxon>
        <taxon>Magnoliopsida</taxon>
        <taxon>Liliopsida</taxon>
        <taxon>Poales</taxon>
        <taxon>Poaceae</taxon>
        <taxon>PACMAD clade</taxon>
        <taxon>Chloridoideae</taxon>
        <taxon>Eragrostideae</taxon>
        <taxon>Eragrostidinae</taxon>
        <taxon>Eragrostis</taxon>
    </lineage>
</organism>
<evidence type="ECO:0000313" key="3">
    <source>
        <dbReference type="Proteomes" id="UP000324897"/>
    </source>
</evidence>
<dbReference type="Gramene" id="TVU16444">
    <property type="protein sequence ID" value="TVU16444"/>
    <property type="gene ID" value="EJB05_40009"/>
</dbReference>
<sequence>MEPKPTSLAAASAEVTGEGCAEPRSSGRDAACQTDHDLFLGPAEPAPATKRKNFEEQSMTTNPEEDELRKKAKQLGWSGPAGMPLSVPGILEEAGLVMGTSETDEENRQRDSTAILSEIVTNLPTLRNPKDPDTAEAVASSRDKAIVMAAARSVVCVSSVPLDGKVTDQCSGIVVGWNEATMVARVLTCFRLIGGVDGLIDPKPKLHVHLPNKAVSEGQLLFYSEHYDIALVEIRADAPLEIPSFGSSPNYGQEVFVLTRDSESYLMARHGTISWLDNSDVWGRDHRMFLRGELTMNSDGGAVIDHDGNVVGMAFDEFNDSSDGTGILAVSTILGCIEMWMKFSRIARPIHGLRLRTIEMLNVAEKERIYYDYKINSGYIVNEVETDSTAEKLGIRSGDVIVSFDKFGIHSLPRLEDLLLSLGWEFLHSRSDSSTVDLKFEVYDLVGRCTRSITLPVELCDASLRVRTR</sequence>
<feature type="region of interest" description="Disordered" evidence="1">
    <location>
        <begin position="1"/>
        <end position="69"/>
    </location>
</feature>
<evidence type="ECO:0008006" key="4">
    <source>
        <dbReference type="Google" id="ProtNLM"/>
    </source>
</evidence>
<evidence type="ECO:0000313" key="2">
    <source>
        <dbReference type="EMBL" id="TVU16444.1"/>
    </source>
</evidence>
<dbReference type="PANTHER" id="PTHR47389:SF5">
    <property type="entry name" value="OS09G0436700 PROTEIN"/>
    <property type="match status" value="1"/>
</dbReference>
<dbReference type="EMBL" id="RWGY01000031">
    <property type="protein sequence ID" value="TVU16444.1"/>
    <property type="molecule type" value="Genomic_DNA"/>
</dbReference>
<feature type="non-terminal residue" evidence="2">
    <location>
        <position position="1"/>
    </location>
</feature>